<protein>
    <submittedName>
        <fullName evidence="1">Uncharacterized protein</fullName>
    </submittedName>
</protein>
<evidence type="ECO:0000313" key="1">
    <source>
        <dbReference type="EMBL" id="CAH6723344.1"/>
    </source>
</evidence>
<sequence>MSFKILDLGIAASIFLALYVLYNVSSIYIFIKKGWKSVYTFLLIYGLIRVGGQISGVGYAAAGYYEWKWLIAYLIMSAEGYFTLVLSTLYFLVKEQMIVFGKSPLMKPLVWKMSYRVLFHYSLIPANAMIIAGGCMLTGLTPGEKEYNHQLVTSKALRSVGSIIFLLNSLSVAGLTLYNYFVKRLRTKTMIVLMFIIPFITVRGIYGILSIFYDEMSYFKIQNYFDETSSAKLTIYEYTLALAMEFITAFSLLSIYWLKRWTHEVDAVPKGDAENLTDKTNEVATTYSDETSAPSAPKEHGLAYRIFSKTLIGRLVIYLKNRK</sequence>
<name>A0ACA9YEK3_9ASCO</name>
<reference evidence="1" key="1">
    <citation type="submission" date="2022-06" db="EMBL/GenBank/DDBJ databases">
        <authorList>
            <person name="Legras J.-L."/>
            <person name="Devillers H."/>
            <person name="Grondin C."/>
        </authorList>
    </citation>
    <scope>NUCLEOTIDE SEQUENCE</scope>
    <source>
        <strain evidence="1">CLIB 1444</strain>
    </source>
</reference>
<keyword evidence="2" id="KW-1185">Reference proteome</keyword>
<proteinExistence type="predicted"/>
<dbReference type="EMBL" id="CALSDN010000014">
    <property type="protein sequence ID" value="CAH6723344.1"/>
    <property type="molecule type" value="Genomic_DNA"/>
</dbReference>
<comment type="caution">
    <text evidence="1">The sequence shown here is derived from an EMBL/GenBank/DDBJ whole genome shotgun (WGS) entry which is preliminary data.</text>
</comment>
<gene>
    <name evidence="1" type="ORF">CLIB1444_14S01970</name>
</gene>
<organism evidence="1 2">
    <name type="scientific">[Candida] jaroonii</name>
    <dbReference type="NCBI Taxonomy" id="467808"/>
    <lineage>
        <taxon>Eukaryota</taxon>
        <taxon>Fungi</taxon>
        <taxon>Dikarya</taxon>
        <taxon>Ascomycota</taxon>
        <taxon>Saccharomycotina</taxon>
        <taxon>Pichiomycetes</taxon>
        <taxon>Debaryomycetaceae</taxon>
        <taxon>Yamadazyma</taxon>
    </lineage>
</organism>
<accession>A0ACA9YEK3</accession>
<dbReference type="Proteomes" id="UP001152531">
    <property type="component" value="Unassembled WGS sequence"/>
</dbReference>
<evidence type="ECO:0000313" key="2">
    <source>
        <dbReference type="Proteomes" id="UP001152531"/>
    </source>
</evidence>